<keyword evidence="7" id="KW-0804">Transcription</keyword>
<dbReference type="InterPro" id="IPR044076">
    <property type="entry name" value="Ribosomal_P2"/>
</dbReference>
<protein>
    <recommendedName>
        <fullName evidence="10">Large ribosomal subunit protein P2</fullName>
    </recommendedName>
    <alternativeName>
        <fullName evidence="11">60S acidic ribosomal protein P2</fullName>
    </alternativeName>
</protein>
<dbReference type="EMBL" id="JASAOG010000004">
    <property type="protein sequence ID" value="KAK0068837.1"/>
    <property type="molecule type" value="Genomic_DNA"/>
</dbReference>
<evidence type="ECO:0000256" key="5">
    <source>
        <dbReference type="ARBA" id="ARBA00022980"/>
    </source>
</evidence>
<dbReference type="InterPro" id="IPR027534">
    <property type="entry name" value="Ribosomal_P1/P2"/>
</dbReference>
<dbReference type="Proteomes" id="UP001233172">
    <property type="component" value="Unassembled WGS sequence"/>
</dbReference>
<evidence type="ECO:0000256" key="8">
    <source>
        <dbReference type="ARBA" id="ARBA00023242"/>
    </source>
</evidence>
<dbReference type="GO" id="GO:0002182">
    <property type="term" value="P:cytoplasmic translational elongation"/>
    <property type="evidence" value="ECO:0007669"/>
    <property type="project" value="InterPro"/>
</dbReference>
<evidence type="ECO:0000256" key="9">
    <source>
        <dbReference type="ARBA" id="ARBA00023274"/>
    </source>
</evidence>
<dbReference type="InterPro" id="IPR038716">
    <property type="entry name" value="P1/P2_N_sf"/>
</dbReference>
<sequence>MADRLTQLQDAVTQQAEHFYNSIGVLQQSAPSSPFPGFEKPGCKPSSPPPQEDYAALFAKLITRTAKDIDVLIDNLPSEDSSTELQVASLQKLELENQEEAEKLEEIVARGEQLLKTIQKSLEQIAASQLYSQGLESNFSTGTSAISKLRLQKPDLKFTRMRYVAAYLLAILGGKSSPSSADIEKILSSVGIEAESDKINKIISELKGKNLEEVIAAGSKKLASVPSGGAATAPAAAAPAKGGAAPAAAPAAEKKEEKKKAESEESEDDMGFGLFD</sequence>
<dbReference type="CDD" id="cd05833">
    <property type="entry name" value="Ribosomal_P2"/>
    <property type="match status" value="1"/>
</dbReference>
<accession>A0AAD8FKY9</accession>
<reference evidence="13" key="1">
    <citation type="journal article" date="2023" name="PLoS Negl. Trop. Dis.">
        <title>A genome sequence for Biomphalaria pfeifferi, the major vector snail for the human-infecting parasite Schistosoma mansoni.</title>
        <authorList>
            <person name="Bu L."/>
            <person name="Lu L."/>
            <person name="Laidemitt M.R."/>
            <person name="Zhang S.M."/>
            <person name="Mutuku M."/>
            <person name="Mkoji G."/>
            <person name="Steinauer M."/>
            <person name="Loker E.S."/>
        </authorList>
    </citation>
    <scope>NUCLEOTIDE SEQUENCE</scope>
    <source>
        <strain evidence="13">KasaAsao</strain>
    </source>
</reference>
<feature type="compositionally biased region" description="Basic and acidic residues" evidence="12">
    <location>
        <begin position="252"/>
        <end position="263"/>
    </location>
</feature>
<keyword evidence="8" id="KW-0539">Nucleus</keyword>
<organism evidence="13 14">
    <name type="scientific">Biomphalaria pfeifferi</name>
    <name type="common">Bloodfluke planorb</name>
    <name type="synonym">Freshwater snail</name>
    <dbReference type="NCBI Taxonomy" id="112525"/>
    <lineage>
        <taxon>Eukaryota</taxon>
        <taxon>Metazoa</taxon>
        <taxon>Spiralia</taxon>
        <taxon>Lophotrochozoa</taxon>
        <taxon>Mollusca</taxon>
        <taxon>Gastropoda</taxon>
        <taxon>Heterobranchia</taxon>
        <taxon>Euthyneura</taxon>
        <taxon>Panpulmonata</taxon>
        <taxon>Hygrophila</taxon>
        <taxon>Lymnaeoidea</taxon>
        <taxon>Planorbidae</taxon>
        <taxon>Biomphalaria</taxon>
    </lineage>
</organism>
<comment type="caution">
    <text evidence="13">The sequence shown here is derived from an EMBL/GenBank/DDBJ whole genome shotgun (WGS) entry which is preliminary data.</text>
</comment>
<evidence type="ECO:0000256" key="11">
    <source>
        <dbReference type="ARBA" id="ARBA00035443"/>
    </source>
</evidence>
<dbReference type="Pfam" id="PF11221">
    <property type="entry name" value="Med21"/>
    <property type="match status" value="1"/>
</dbReference>
<evidence type="ECO:0000256" key="10">
    <source>
        <dbReference type="ARBA" id="ARBA00035301"/>
    </source>
</evidence>
<evidence type="ECO:0000256" key="4">
    <source>
        <dbReference type="ARBA" id="ARBA00022553"/>
    </source>
</evidence>
<evidence type="ECO:0000256" key="2">
    <source>
        <dbReference type="ARBA" id="ARBA00004123"/>
    </source>
</evidence>
<keyword evidence="5" id="KW-0689">Ribosomal protein</keyword>
<dbReference type="PRINTS" id="PR00456">
    <property type="entry name" value="RIBOSOMALP2"/>
</dbReference>
<evidence type="ECO:0000256" key="7">
    <source>
        <dbReference type="ARBA" id="ARBA00023163"/>
    </source>
</evidence>
<dbReference type="InterPro" id="IPR001859">
    <property type="entry name" value="Ribosomal_P1/P2_euk"/>
</dbReference>
<dbReference type="Pfam" id="PF00428">
    <property type="entry name" value="Ribosomal_60s"/>
    <property type="match status" value="1"/>
</dbReference>
<comment type="function">
    <text evidence="1">Plays an important role in the elongation step of protein synthesis.</text>
</comment>
<dbReference type="HAMAP" id="MF_01478">
    <property type="entry name" value="Ribosomal_L12_arch"/>
    <property type="match status" value="1"/>
</dbReference>
<dbReference type="FunFam" id="1.10.10.1410:FF:000002">
    <property type="entry name" value="60S acidic ribosomal protein P2"/>
    <property type="match status" value="1"/>
</dbReference>
<dbReference type="GO" id="GO:0003735">
    <property type="term" value="F:structural constituent of ribosome"/>
    <property type="evidence" value="ECO:0007669"/>
    <property type="project" value="InterPro"/>
</dbReference>
<proteinExistence type="inferred from homology"/>
<evidence type="ECO:0000256" key="12">
    <source>
        <dbReference type="SAM" id="MobiDB-lite"/>
    </source>
</evidence>
<dbReference type="InterPro" id="IPR021384">
    <property type="entry name" value="Mediator_Med21"/>
</dbReference>
<feature type="region of interest" description="Disordered" evidence="12">
    <location>
        <begin position="224"/>
        <end position="276"/>
    </location>
</feature>
<dbReference type="SUPFAM" id="SSF140718">
    <property type="entry name" value="Mediator hinge subcomplex-like"/>
    <property type="match status" value="1"/>
</dbReference>
<reference evidence="13" key="2">
    <citation type="submission" date="2023-04" db="EMBL/GenBank/DDBJ databases">
        <authorList>
            <person name="Bu L."/>
            <person name="Lu L."/>
            <person name="Laidemitt M.R."/>
            <person name="Zhang S.M."/>
            <person name="Mutuku M."/>
            <person name="Mkoji G."/>
            <person name="Steinauer M."/>
            <person name="Loker E.S."/>
        </authorList>
    </citation>
    <scope>NUCLEOTIDE SEQUENCE</scope>
    <source>
        <strain evidence="13">KasaAsao</strain>
        <tissue evidence="13">Whole Snail</tissue>
    </source>
</reference>
<dbReference type="InterPro" id="IPR037212">
    <property type="entry name" value="Med7/Med21-like"/>
</dbReference>
<gene>
    <name evidence="13" type="ORF">Bpfe_001800</name>
</gene>
<evidence type="ECO:0000256" key="1">
    <source>
        <dbReference type="ARBA" id="ARBA00003362"/>
    </source>
</evidence>
<dbReference type="AlphaFoldDB" id="A0AAD8FKY9"/>
<dbReference type="Gene3D" id="6.10.280.10">
    <property type="entry name" value="Mediator complex, subunit Med21"/>
    <property type="match status" value="1"/>
</dbReference>
<name>A0AAD8FKY9_BIOPF</name>
<keyword evidence="9" id="KW-0687">Ribonucleoprotein</keyword>
<dbReference type="GO" id="GO:0016592">
    <property type="term" value="C:mediator complex"/>
    <property type="evidence" value="ECO:0007669"/>
    <property type="project" value="InterPro"/>
</dbReference>
<keyword evidence="4" id="KW-0597">Phosphoprotein</keyword>
<feature type="compositionally biased region" description="Low complexity" evidence="12">
    <location>
        <begin position="224"/>
        <end position="251"/>
    </location>
</feature>
<evidence type="ECO:0000313" key="13">
    <source>
        <dbReference type="EMBL" id="KAK0068837.1"/>
    </source>
</evidence>
<dbReference type="PANTHER" id="PTHR21141">
    <property type="entry name" value="60S ACIDIC RIBOSOMAL PROTEIN FAMILY MEMBER"/>
    <property type="match status" value="1"/>
</dbReference>
<comment type="subcellular location">
    <subcellularLocation>
        <location evidence="2">Nucleus</location>
    </subcellularLocation>
</comment>
<dbReference type="Gene3D" id="1.10.10.1410">
    <property type="match status" value="1"/>
</dbReference>
<keyword evidence="14" id="KW-1185">Reference proteome</keyword>
<evidence type="ECO:0000256" key="6">
    <source>
        <dbReference type="ARBA" id="ARBA00023015"/>
    </source>
</evidence>
<comment type="similarity">
    <text evidence="3">Belongs to the eukaryotic ribosomal protein P1/P2 family.</text>
</comment>
<evidence type="ECO:0000313" key="14">
    <source>
        <dbReference type="Proteomes" id="UP001233172"/>
    </source>
</evidence>
<keyword evidence="6" id="KW-0805">Transcription regulation</keyword>
<dbReference type="GO" id="GO:0022625">
    <property type="term" value="C:cytosolic large ribosomal subunit"/>
    <property type="evidence" value="ECO:0007669"/>
    <property type="project" value="InterPro"/>
</dbReference>
<dbReference type="PANTHER" id="PTHR21141:SF5">
    <property type="entry name" value="LARGE RIBOSOMAL SUBUNIT PROTEIN P2"/>
    <property type="match status" value="1"/>
</dbReference>
<evidence type="ECO:0000256" key="3">
    <source>
        <dbReference type="ARBA" id="ARBA00005436"/>
    </source>
</evidence>